<evidence type="ECO:0000313" key="8">
    <source>
        <dbReference type="Proteomes" id="UP001642405"/>
    </source>
</evidence>
<dbReference type="InterPro" id="IPR011701">
    <property type="entry name" value="MFS"/>
</dbReference>
<comment type="subcellular location">
    <subcellularLocation>
        <location evidence="1">Membrane</location>
        <topology evidence="1">Multi-pass membrane protein</topology>
    </subcellularLocation>
</comment>
<feature type="transmembrane region" description="Helical" evidence="6">
    <location>
        <begin position="255"/>
        <end position="277"/>
    </location>
</feature>
<keyword evidence="2 6" id="KW-0812">Transmembrane</keyword>
<dbReference type="Gene3D" id="1.20.1250.20">
    <property type="entry name" value="MFS general substrate transporter like domains"/>
    <property type="match status" value="1"/>
</dbReference>
<evidence type="ECO:0000256" key="4">
    <source>
        <dbReference type="ARBA" id="ARBA00023136"/>
    </source>
</evidence>
<dbReference type="PANTHER" id="PTHR23502">
    <property type="entry name" value="MAJOR FACILITATOR SUPERFAMILY"/>
    <property type="match status" value="1"/>
</dbReference>
<sequence>MATMATVATYATTTTTITAAPPPPEDAKLPPRRKRLTGPAKDASEDYHEFIGAVEKSTKRAMFTDQKRKRQRAKNLPVGTTRLFDHGRMRLVPFPSANPKDPLNLPEWRKWAAIVAMSMFGALAVATEVANGSLLAPVYALQYAGASPNAIQNATFALSTDSASVNLTAALGPLLPTGASLLPAGRIDMLSTIPLLTAAAASYVQVPLSVAVGRRPVLLVASLCAWIGALWAGLSSNGLDASLPASVASAFQQHLGARALVGLGSGTVNALIPLVAAHDLVFLHQRHMALAVVVAVQAVVTAGLSAAAPVLAACYDWRWMYYLAGIAGFLAWLALVAFVPETRWTLRTKTQVCGGGCGGDDDTCVYAATAKHCGGVNSSAALNARLDYEAHGGRTLWTDMGVFVVSPFGAWQWPRAGSCVLDLARTLLLPAVAWVALVQAILFVAFQAAAQLTVTAMLTAATTTTNASDTFARSGLALGVSLGSAGVLTVVLGGFVAGRFTLGVTRHLRAQQNRRMSMLDPAARRAMKKTRPTVRREAEHNLPGLLLPLALAIAGAFLFGVVLYYTMEASSDAADNKAGSHLWVMLLAATSLLALAMLLALVGGSVYLIESYPVWAGPCLVHAGSLRFVAAFFLSGRTADLVASKGALAAWAVYAEVLIVASLGLPALFFGGRWLRAWAAGTVQGAGTEEVGIAEEKPGGGGGGSSGSRAKMTSPTPSESSTAGSISTTTTTTMTMSPAYSQGPHPGTRADVQASLKHESAIAGRAL</sequence>
<feature type="compositionally biased region" description="Low complexity" evidence="5">
    <location>
        <begin position="716"/>
        <end position="729"/>
    </location>
</feature>
<evidence type="ECO:0000256" key="3">
    <source>
        <dbReference type="ARBA" id="ARBA00022989"/>
    </source>
</evidence>
<feature type="transmembrane region" description="Helical" evidence="6">
    <location>
        <begin position="582"/>
        <end position="602"/>
    </location>
</feature>
<evidence type="ECO:0000256" key="6">
    <source>
        <dbReference type="SAM" id="Phobius"/>
    </source>
</evidence>
<feature type="transmembrane region" description="Helical" evidence="6">
    <location>
        <begin position="545"/>
        <end position="567"/>
    </location>
</feature>
<feature type="transmembrane region" description="Helical" evidence="6">
    <location>
        <begin position="614"/>
        <end position="636"/>
    </location>
</feature>
<feature type="region of interest" description="Disordered" evidence="5">
    <location>
        <begin position="14"/>
        <end position="43"/>
    </location>
</feature>
<evidence type="ECO:0000256" key="1">
    <source>
        <dbReference type="ARBA" id="ARBA00004141"/>
    </source>
</evidence>
<evidence type="ECO:0000256" key="5">
    <source>
        <dbReference type="SAM" id="MobiDB-lite"/>
    </source>
</evidence>
<evidence type="ECO:0008006" key="9">
    <source>
        <dbReference type="Google" id="ProtNLM"/>
    </source>
</evidence>
<dbReference type="SUPFAM" id="SSF103473">
    <property type="entry name" value="MFS general substrate transporter"/>
    <property type="match status" value="1"/>
</dbReference>
<feature type="transmembrane region" description="Helical" evidence="6">
    <location>
        <begin position="111"/>
        <end position="130"/>
    </location>
</feature>
<keyword evidence="8" id="KW-1185">Reference proteome</keyword>
<feature type="transmembrane region" description="Helical" evidence="6">
    <location>
        <begin position="648"/>
        <end position="670"/>
    </location>
</feature>
<feature type="transmembrane region" description="Helical" evidence="6">
    <location>
        <begin position="427"/>
        <end position="449"/>
    </location>
</feature>
<dbReference type="Proteomes" id="UP001642405">
    <property type="component" value="Unassembled WGS sequence"/>
</dbReference>
<feature type="transmembrane region" description="Helical" evidence="6">
    <location>
        <begin position="217"/>
        <end position="235"/>
    </location>
</feature>
<feature type="region of interest" description="Disordered" evidence="5">
    <location>
        <begin position="689"/>
        <end position="729"/>
    </location>
</feature>
<protein>
    <recommendedName>
        <fullName evidence="9">Major facilitator superfamily transporter</fullName>
    </recommendedName>
</protein>
<reference evidence="7 8" key="1">
    <citation type="submission" date="2024-01" db="EMBL/GenBank/DDBJ databases">
        <authorList>
            <person name="Allen C."/>
            <person name="Tagirdzhanova G."/>
        </authorList>
    </citation>
    <scope>NUCLEOTIDE SEQUENCE [LARGE SCALE GENOMIC DNA]</scope>
</reference>
<proteinExistence type="predicted"/>
<evidence type="ECO:0000313" key="7">
    <source>
        <dbReference type="EMBL" id="CAK7212211.1"/>
    </source>
</evidence>
<keyword evidence="4 6" id="KW-0472">Membrane</keyword>
<feature type="transmembrane region" description="Helical" evidence="6">
    <location>
        <begin position="289"/>
        <end position="313"/>
    </location>
</feature>
<dbReference type="PANTHER" id="PTHR23502:SF160">
    <property type="entry name" value="MAJOR FACILITATOR SUPERFAMILY (MFS) PROFILE DOMAIN-CONTAINING PROTEIN-RELATED"/>
    <property type="match status" value="1"/>
</dbReference>
<dbReference type="EMBL" id="CAWUHB010000005">
    <property type="protein sequence ID" value="CAK7212211.1"/>
    <property type="molecule type" value="Genomic_DNA"/>
</dbReference>
<feature type="transmembrane region" description="Helical" evidence="6">
    <location>
        <begin position="189"/>
        <end position="210"/>
    </location>
</feature>
<gene>
    <name evidence="7" type="ORF">SCUCBS95973_001372</name>
</gene>
<dbReference type="Pfam" id="PF07690">
    <property type="entry name" value="MFS_1"/>
    <property type="match status" value="1"/>
</dbReference>
<accession>A0ABP0AYQ4</accession>
<name>A0ABP0AYQ4_9PEZI</name>
<organism evidence="7 8">
    <name type="scientific">Sporothrix curviconia</name>
    <dbReference type="NCBI Taxonomy" id="1260050"/>
    <lineage>
        <taxon>Eukaryota</taxon>
        <taxon>Fungi</taxon>
        <taxon>Dikarya</taxon>
        <taxon>Ascomycota</taxon>
        <taxon>Pezizomycotina</taxon>
        <taxon>Sordariomycetes</taxon>
        <taxon>Sordariomycetidae</taxon>
        <taxon>Ophiostomatales</taxon>
        <taxon>Ophiostomataceae</taxon>
        <taxon>Sporothrix</taxon>
    </lineage>
</organism>
<keyword evidence="3 6" id="KW-1133">Transmembrane helix</keyword>
<feature type="transmembrane region" description="Helical" evidence="6">
    <location>
        <begin position="476"/>
        <end position="502"/>
    </location>
</feature>
<feature type="transmembrane region" description="Helical" evidence="6">
    <location>
        <begin position="319"/>
        <end position="339"/>
    </location>
</feature>
<dbReference type="InterPro" id="IPR036259">
    <property type="entry name" value="MFS_trans_sf"/>
</dbReference>
<comment type="caution">
    <text evidence="7">The sequence shown here is derived from an EMBL/GenBank/DDBJ whole genome shotgun (WGS) entry which is preliminary data.</text>
</comment>
<evidence type="ECO:0000256" key="2">
    <source>
        <dbReference type="ARBA" id="ARBA00022692"/>
    </source>
</evidence>